<evidence type="ECO:0000259" key="6">
    <source>
        <dbReference type="SMART" id="SM00062"/>
    </source>
</evidence>
<keyword evidence="3 5" id="KW-0732">Signal</keyword>
<dbReference type="Gene3D" id="3.40.190.10">
    <property type="entry name" value="Periplasmic binding protein-like II"/>
    <property type="match status" value="2"/>
</dbReference>
<dbReference type="PANTHER" id="PTHR35936">
    <property type="entry name" value="MEMBRANE-BOUND LYTIC MUREIN TRANSGLYCOSYLASE F"/>
    <property type="match status" value="1"/>
</dbReference>
<dbReference type="Pfam" id="PF00497">
    <property type="entry name" value="SBP_bac_3"/>
    <property type="match status" value="1"/>
</dbReference>
<dbReference type="Proteomes" id="UP000031967">
    <property type="component" value="Unassembled WGS sequence"/>
</dbReference>
<evidence type="ECO:0000256" key="2">
    <source>
        <dbReference type="ARBA" id="ARBA00010333"/>
    </source>
</evidence>
<feature type="signal peptide" evidence="5">
    <location>
        <begin position="1"/>
        <end position="21"/>
    </location>
</feature>
<keyword evidence="9" id="KW-1185">Reference proteome</keyword>
<evidence type="ECO:0000313" key="9">
    <source>
        <dbReference type="Proteomes" id="UP000031967"/>
    </source>
</evidence>
<feature type="chain" id="PRO_5046933441" description="ABC transporter substrate-binding protein" evidence="5">
    <location>
        <begin position="22"/>
        <end position="273"/>
    </location>
</feature>
<dbReference type="PROSITE" id="PS01039">
    <property type="entry name" value="SBP_BACTERIAL_3"/>
    <property type="match status" value="1"/>
</dbReference>
<organism evidence="8 9">
    <name type="scientific">Gordoniibacillus kamchatkensis</name>
    <dbReference type="NCBI Taxonomy" id="1590651"/>
    <lineage>
        <taxon>Bacteria</taxon>
        <taxon>Bacillati</taxon>
        <taxon>Bacillota</taxon>
        <taxon>Bacilli</taxon>
        <taxon>Bacillales</taxon>
        <taxon>Paenibacillaceae</taxon>
        <taxon>Gordoniibacillus</taxon>
    </lineage>
</organism>
<evidence type="ECO:0000256" key="5">
    <source>
        <dbReference type="SAM" id="SignalP"/>
    </source>
</evidence>
<evidence type="ECO:0000256" key="3">
    <source>
        <dbReference type="ARBA" id="ARBA00022729"/>
    </source>
</evidence>
<gene>
    <name evidence="8" type="ORF">SD70_22700</name>
</gene>
<dbReference type="SMART" id="SM00062">
    <property type="entry name" value="PBPb"/>
    <property type="match status" value="1"/>
</dbReference>
<evidence type="ECO:0000313" key="8">
    <source>
        <dbReference type="EMBL" id="KIL39036.1"/>
    </source>
</evidence>
<proteinExistence type="inferred from homology"/>
<comment type="similarity">
    <text evidence="2 4">Belongs to the bacterial solute-binding protein 3 family.</text>
</comment>
<name>A0ABR5ADH2_9BACL</name>
<feature type="domain" description="Solute-binding protein family 3/N-terminal" evidence="6">
    <location>
        <begin position="51"/>
        <end position="270"/>
    </location>
</feature>
<accession>A0ABR5ADH2</accession>
<feature type="domain" description="Ionotropic glutamate receptor C-terminal" evidence="7">
    <location>
        <begin position="51"/>
        <end position="269"/>
    </location>
</feature>
<evidence type="ECO:0000256" key="1">
    <source>
        <dbReference type="ARBA" id="ARBA00004196"/>
    </source>
</evidence>
<dbReference type="PROSITE" id="PS51257">
    <property type="entry name" value="PROKAR_LIPOPROTEIN"/>
    <property type="match status" value="1"/>
</dbReference>
<dbReference type="EMBL" id="JXAK01000045">
    <property type="protein sequence ID" value="KIL39036.1"/>
    <property type="molecule type" value="Genomic_DNA"/>
</dbReference>
<dbReference type="InterPro" id="IPR018313">
    <property type="entry name" value="SBP_3_CS"/>
</dbReference>
<dbReference type="SUPFAM" id="SSF53850">
    <property type="entry name" value="Periplasmic binding protein-like II"/>
    <property type="match status" value="1"/>
</dbReference>
<dbReference type="PANTHER" id="PTHR35936:SF17">
    <property type="entry name" value="ARGININE-BINDING EXTRACELLULAR PROTEIN ARTP"/>
    <property type="match status" value="1"/>
</dbReference>
<dbReference type="RefSeq" id="WP_041049959.1">
    <property type="nucleotide sequence ID" value="NZ_JXAK01000045.1"/>
</dbReference>
<evidence type="ECO:0008006" key="10">
    <source>
        <dbReference type="Google" id="ProtNLM"/>
    </source>
</evidence>
<comment type="caution">
    <text evidence="8">The sequence shown here is derived from an EMBL/GenBank/DDBJ whole genome shotgun (WGS) entry which is preliminary data.</text>
</comment>
<dbReference type="SMART" id="SM00079">
    <property type="entry name" value="PBPe"/>
    <property type="match status" value="1"/>
</dbReference>
<evidence type="ECO:0000259" key="7">
    <source>
        <dbReference type="SMART" id="SM00079"/>
    </source>
</evidence>
<protein>
    <recommendedName>
        <fullName evidence="10">ABC transporter substrate-binding protein</fullName>
    </recommendedName>
</protein>
<reference evidence="8 9" key="1">
    <citation type="submission" date="2014-12" db="EMBL/GenBank/DDBJ databases">
        <title>Draft genome sequence of Paenibacillus kamchatkensis strain B-2647.</title>
        <authorList>
            <person name="Karlyshev A.V."/>
            <person name="Kudryashova E.B."/>
        </authorList>
    </citation>
    <scope>NUCLEOTIDE SEQUENCE [LARGE SCALE GENOMIC DNA]</scope>
    <source>
        <strain evidence="8 9">VKM B-2647</strain>
    </source>
</reference>
<dbReference type="InterPro" id="IPR001638">
    <property type="entry name" value="Solute-binding_3/MltF_N"/>
</dbReference>
<evidence type="ECO:0000256" key="4">
    <source>
        <dbReference type="RuleBase" id="RU003744"/>
    </source>
</evidence>
<dbReference type="InterPro" id="IPR001320">
    <property type="entry name" value="Iontro_rcpt_C"/>
</dbReference>
<comment type="subcellular location">
    <subcellularLocation>
        <location evidence="1">Cell envelope</location>
    </subcellularLocation>
</comment>
<sequence length="273" mass="29466">MFKKIRFTGMAVAILSTVLLAACGTSKAPSGSSAPAAATPPAGGTAKPTAKLVMATNATFPPFEFVDTSSGAKQFSGLDIDIIKQIAKNLGFEFTITDMPFASVVGSLKDGRADFAISGMSPTEERKKNVDFSIDYFKPRNAIVYLKGANYKTMNDLEGKKIIVPFGTTYEKDAKTIKGANVVAIDGSTAVIQEVKSKRGDAAMIDGSEAHEFLKKNPELEMSLLPPTEDSFAIAFPKGSKWVEPFNNELKKMQENGQMKELVKKWLGDQFAQ</sequence>